<protein>
    <submittedName>
        <fullName evidence="2">Uncharacterized protein</fullName>
    </submittedName>
</protein>
<evidence type="ECO:0000313" key="3">
    <source>
        <dbReference type="Proteomes" id="UP001623232"/>
    </source>
</evidence>
<reference evidence="2 3" key="1">
    <citation type="submission" date="2023-04" db="EMBL/GenBank/DDBJ databases">
        <title>Complete genome sequence of Alisedimentitalea scapharcae.</title>
        <authorList>
            <person name="Rong J.-C."/>
            <person name="Yi M.-L."/>
            <person name="Zhao Q."/>
        </authorList>
    </citation>
    <scope>NUCLEOTIDE SEQUENCE [LARGE SCALE GENOMIC DNA]</scope>
    <source>
        <strain evidence="2 3">KCTC 42119</strain>
        <plasmid evidence="2 3">unnamed2</plasmid>
    </source>
</reference>
<keyword evidence="1" id="KW-1133">Transmembrane helix</keyword>
<feature type="transmembrane region" description="Helical" evidence="1">
    <location>
        <begin position="91"/>
        <end position="111"/>
    </location>
</feature>
<keyword evidence="3" id="KW-1185">Reference proteome</keyword>
<evidence type="ECO:0000313" key="2">
    <source>
        <dbReference type="EMBL" id="WZK91400.1"/>
    </source>
</evidence>
<keyword evidence="2" id="KW-0614">Plasmid</keyword>
<geneLocation type="plasmid" evidence="2 3">
    <name>unnamed2</name>
</geneLocation>
<name>A0ABZ2XZ81_9RHOB</name>
<dbReference type="Proteomes" id="UP001623232">
    <property type="component" value="Plasmid unnamed2"/>
</dbReference>
<dbReference type="EMBL" id="CP123586">
    <property type="protein sequence ID" value="WZK91400.1"/>
    <property type="molecule type" value="Genomic_DNA"/>
</dbReference>
<feature type="transmembrane region" description="Helical" evidence="1">
    <location>
        <begin position="68"/>
        <end position="85"/>
    </location>
</feature>
<evidence type="ECO:0000256" key="1">
    <source>
        <dbReference type="SAM" id="Phobius"/>
    </source>
</evidence>
<dbReference type="RefSeq" id="WP_343211625.1">
    <property type="nucleotide sequence ID" value="NZ_CP123586.1"/>
</dbReference>
<organism evidence="2 3">
    <name type="scientific">Aliisedimentitalea scapharcae</name>
    <dbReference type="NCBI Taxonomy" id="1524259"/>
    <lineage>
        <taxon>Bacteria</taxon>
        <taxon>Pseudomonadati</taxon>
        <taxon>Pseudomonadota</taxon>
        <taxon>Alphaproteobacteria</taxon>
        <taxon>Rhodobacterales</taxon>
        <taxon>Roseobacteraceae</taxon>
        <taxon>Aliisedimentitalea</taxon>
    </lineage>
</organism>
<gene>
    <name evidence="2" type="ORF">QEZ52_21920</name>
</gene>
<keyword evidence="1" id="KW-0472">Membrane</keyword>
<keyword evidence="1" id="KW-0812">Transmembrane</keyword>
<accession>A0ABZ2XZ81</accession>
<proteinExistence type="predicted"/>
<sequence>MEHEILNGLIARSDGAFHLRLLLQPTMALVFAVIDGRKDAATGEPPYLWALLSRPGQRRTRIKSAWEAIGKVFLVAIILDCLYQYVSFGSIKLTIAVLAALILCALPYTVVRGPISRLSRMRPPK</sequence>